<name>A0ABD0PUM4_CIRMR</name>
<evidence type="ECO:0000313" key="3">
    <source>
        <dbReference type="Proteomes" id="UP001529510"/>
    </source>
</evidence>
<feature type="region of interest" description="Disordered" evidence="1">
    <location>
        <begin position="377"/>
        <end position="416"/>
    </location>
</feature>
<dbReference type="InterPro" id="IPR033616">
    <property type="entry name" value="BLTP1"/>
</dbReference>
<organism evidence="2 3">
    <name type="scientific">Cirrhinus mrigala</name>
    <name type="common">Mrigala</name>
    <dbReference type="NCBI Taxonomy" id="683832"/>
    <lineage>
        <taxon>Eukaryota</taxon>
        <taxon>Metazoa</taxon>
        <taxon>Chordata</taxon>
        <taxon>Craniata</taxon>
        <taxon>Vertebrata</taxon>
        <taxon>Euteleostomi</taxon>
        <taxon>Actinopterygii</taxon>
        <taxon>Neopterygii</taxon>
        <taxon>Teleostei</taxon>
        <taxon>Ostariophysi</taxon>
        <taxon>Cypriniformes</taxon>
        <taxon>Cyprinidae</taxon>
        <taxon>Labeoninae</taxon>
        <taxon>Labeonini</taxon>
        <taxon>Cirrhinus</taxon>
    </lineage>
</organism>
<feature type="compositionally biased region" description="Low complexity" evidence="1">
    <location>
        <begin position="119"/>
        <end position="135"/>
    </location>
</feature>
<feature type="compositionally biased region" description="Polar residues" evidence="1">
    <location>
        <begin position="146"/>
        <end position="157"/>
    </location>
</feature>
<feature type="region of interest" description="Disordered" evidence="1">
    <location>
        <begin position="202"/>
        <end position="243"/>
    </location>
</feature>
<comment type="caution">
    <text evidence="2">The sequence shown here is derived from an EMBL/GenBank/DDBJ whole genome shotgun (WGS) entry which is preliminary data.</text>
</comment>
<feature type="region of interest" description="Disordered" evidence="1">
    <location>
        <begin position="267"/>
        <end position="306"/>
    </location>
</feature>
<dbReference type="PANTHER" id="PTHR31640:SF1">
    <property type="entry name" value="BRIDGE-LIKE LIPID TRANSFER PROTEIN FAMILY MEMBER 1"/>
    <property type="match status" value="1"/>
</dbReference>
<evidence type="ECO:0000313" key="2">
    <source>
        <dbReference type="EMBL" id="KAL0177733.1"/>
    </source>
</evidence>
<feature type="compositionally biased region" description="Low complexity" evidence="1">
    <location>
        <begin position="169"/>
        <end position="180"/>
    </location>
</feature>
<evidence type="ECO:0000256" key="1">
    <source>
        <dbReference type="SAM" id="MobiDB-lite"/>
    </source>
</evidence>
<proteinExistence type="predicted"/>
<keyword evidence="3" id="KW-1185">Reference proteome</keyword>
<gene>
    <name evidence="2" type="ORF">M9458_026627</name>
</gene>
<feature type="non-terminal residue" evidence="2">
    <location>
        <position position="416"/>
    </location>
</feature>
<protein>
    <submittedName>
        <fullName evidence="2">Uncharacterized protein</fullName>
    </submittedName>
</protein>
<dbReference type="EMBL" id="JAMKFB020000013">
    <property type="protein sequence ID" value="KAL0177733.1"/>
    <property type="molecule type" value="Genomic_DNA"/>
</dbReference>
<reference evidence="2 3" key="1">
    <citation type="submission" date="2024-05" db="EMBL/GenBank/DDBJ databases">
        <title>Genome sequencing and assembly of Indian major carp, Cirrhinus mrigala (Hamilton, 1822).</title>
        <authorList>
            <person name="Mohindra V."/>
            <person name="Chowdhury L.M."/>
            <person name="Lal K."/>
            <person name="Jena J.K."/>
        </authorList>
    </citation>
    <scope>NUCLEOTIDE SEQUENCE [LARGE SCALE GENOMIC DNA]</scope>
    <source>
        <strain evidence="2">CM1030</strain>
        <tissue evidence="2">Blood</tissue>
    </source>
</reference>
<dbReference type="PANTHER" id="PTHR31640">
    <property type="entry name" value="TRANSMEMBRANE PROTEIN KIAA1109"/>
    <property type="match status" value="1"/>
</dbReference>
<sequence length="416" mass="45155">DAVIDVVALVDAVFSAAQKSHPHQALPSLASVQRVTCPTANHYYIQENGLSLRKLLNSLMVCCVCGCHDADCSSCELYLSVDLLTAKGVAMRKDTCSPAPMVDLERRGQHLSLHVPQRSHSSASSSEENSSSSAALPLLAGERESPSPSTELMNVTTDGPIPEGPPLRSPLRSPLKRQSSVQSARLGSTKSLSAAVFAEKATPPTGVQFSSEVSRSDENVLDSPRQRRSYGSFPFTPSADSSTFHQYRSVDSSMSVADSEAYFSANEEFEPISSDEGPGTYPGRKRRRRQQGQPHTEHSRTSIYHSVEGPLSIAEIRPPLLPSHTSQASFVSALGLEEEGSIETEKAEPGLLTTQPHLMACYQSYLAHYHVSNWSVKQPTNKRTSKSSLHRPLDLDTPTSEESSASFDQLSIPSFK</sequence>
<accession>A0ABD0PUM4</accession>
<feature type="compositionally biased region" description="Polar residues" evidence="1">
    <location>
        <begin position="397"/>
        <end position="416"/>
    </location>
</feature>
<dbReference type="Proteomes" id="UP001529510">
    <property type="component" value="Unassembled WGS sequence"/>
</dbReference>
<feature type="non-terminal residue" evidence="2">
    <location>
        <position position="1"/>
    </location>
</feature>
<feature type="region of interest" description="Disordered" evidence="1">
    <location>
        <begin position="114"/>
        <end position="189"/>
    </location>
</feature>
<dbReference type="AlphaFoldDB" id="A0ABD0PUM4"/>